<comment type="caution">
    <text evidence="6">The sequence shown here is derived from an EMBL/GenBank/DDBJ whole genome shotgun (WGS) entry which is preliminary data.</text>
</comment>
<dbReference type="GO" id="GO:1901137">
    <property type="term" value="P:carbohydrate derivative biosynthetic process"/>
    <property type="evidence" value="ECO:0007669"/>
    <property type="project" value="UniProtKB-ARBA"/>
</dbReference>
<sequence length="671" mass="72406">MLRVSHSAVVTAWRERERALRRDGVDVHLVSARAWDEGGVRVPLEPLPGEVVTGAGTLGTHPALFLYDPRPLWRLLGERWDVLDLHEEPFALATAQVLALRWLRRAVDEVRGRAPGPAAPYVLYSAQNLDKRYPWPFRWFERRTLRGAAAVSVCNDDAGRVVRRKGARGVVETIPLGVDPEIFRPSSGRAPRTGRAVVGYAGRLAPHKGVDVLLDAVAADDRLELRVAGDGPERDALRARARRLGDRVRFVGSLDEDGLADFYRGLDVLAVPSRATPGWVEQFGRVAVEAMACGVPVVATSTGALPDVVADAGLLVPPDDPGSLRDALVRVVTDPALAATLREAGLRRAAACTWEVVATRYRDLYATITAGREAASSGADAASLHDPEVVLVAYGAPELVESALAPLAGAVPITVVDNSSQPRIREIVERAGGRYLDPGRNGGFAAGVNHALAHRQEPGRDVLLLNPDAEISLDDVRHLVRTLHAAPRTASVGPSQVDGGGNPSRVVWPYPSPLATWVDAVGLGRLRAARPDRGFVVGSVLLLSADALADVGAFDERFFLYAEETDWAYRANRRGWRHVVDTGVVAVHLGGATSSDPARRDTHFHASQEHFQRKHYGTAAWQVARAGAVVGSAARSLLLRGEARQSAVRRLRLHVRGPAAAELRYRTPSTT</sequence>
<proteinExistence type="predicted"/>
<feature type="domain" description="Glycosyltransferase subfamily 4-like N-terminal" evidence="5">
    <location>
        <begin position="18"/>
        <end position="181"/>
    </location>
</feature>
<dbReference type="InterPro" id="IPR028098">
    <property type="entry name" value="Glyco_trans_4-like_N"/>
</dbReference>
<dbReference type="Pfam" id="PF00535">
    <property type="entry name" value="Glycos_transf_2"/>
    <property type="match status" value="1"/>
</dbReference>
<dbReference type="PANTHER" id="PTHR45947">
    <property type="entry name" value="SULFOQUINOVOSYL TRANSFERASE SQD2"/>
    <property type="match status" value="1"/>
</dbReference>
<evidence type="ECO:0000256" key="1">
    <source>
        <dbReference type="ARBA" id="ARBA00021292"/>
    </source>
</evidence>
<dbReference type="SUPFAM" id="SSF53448">
    <property type="entry name" value="Nucleotide-diphospho-sugar transferases"/>
    <property type="match status" value="1"/>
</dbReference>
<dbReference type="AlphaFoldDB" id="A0A0M0FA94"/>
<evidence type="ECO:0000313" key="7">
    <source>
        <dbReference type="Proteomes" id="UP000037387"/>
    </source>
</evidence>
<protein>
    <recommendedName>
        <fullName evidence="1">D-inositol 3-phosphate glycosyltransferase</fullName>
    </recommendedName>
</protein>
<dbReference type="Proteomes" id="UP000037387">
    <property type="component" value="Unassembled WGS sequence"/>
</dbReference>
<dbReference type="SUPFAM" id="SSF53756">
    <property type="entry name" value="UDP-Glycosyltransferase/glycogen phosphorylase"/>
    <property type="match status" value="1"/>
</dbReference>
<dbReference type="EMBL" id="ATNL01000007">
    <property type="protein sequence ID" value="KON74111.1"/>
    <property type="molecule type" value="Genomic_DNA"/>
</dbReference>
<feature type="domain" description="Glycosyltransferase 2-like" evidence="4">
    <location>
        <begin position="393"/>
        <end position="502"/>
    </location>
</feature>
<dbReference type="Gene3D" id="3.40.50.2000">
    <property type="entry name" value="Glycogen Phosphorylase B"/>
    <property type="match status" value="2"/>
</dbReference>
<evidence type="ECO:0000259" key="5">
    <source>
        <dbReference type="Pfam" id="PF13439"/>
    </source>
</evidence>
<evidence type="ECO:0000256" key="3">
    <source>
        <dbReference type="ARBA" id="ARBA00022679"/>
    </source>
</evidence>
<dbReference type="InterPro" id="IPR029044">
    <property type="entry name" value="Nucleotide-diphossugar_trans"/>
</dbReference>
<reference evidence="6 7" key="1">
    <citation type="journal article" date="2015" name="Sci. Rep.">
        <title>Functional and structural properties of a novel cellulosome-like multienzyme complex: efficient glycoside hydrolysis of water-insoluble 7-xylosyl-10-deacetylpaclitaxel.</title>
        <authorList>
            <person name="Dou T.Y."/>
            <person name="Luan H.W."/>
            <person name="Ge G.B."/>
            <person name="Dong M.M."/>
            <person name="Zou H.F."/>
            <person name="He Y.Q."/>
            <person name="Cui P."/>
            <person name="Wang J.Y."/>
            <person name="Hao D.C."/>
            <person name="Yang S.L."/>
            <person name="Yang L."/>
        </authorList>
    </citation>
    <scope>NUCLEOTIDE SEQUENCE [LARGE SCALE GENOMIC DNA]</scope>
    <source>
        <strain evidence="6 7">F16</strain>
    </source>
</reference>
<name>A0A0M0FA94_CELCE</name>
<evidence type="ECO:0000313" key="6">
    <source>
        <dbReference type="EMBL" id="KON74111.1"/>
    </source>
</evidence>
<keyword evidence="7" id="KW-1185">Reference proteome</keyword>
<dbReference type="Pfam" id="PF13692">
    <property type="entry name" value="Glyco_trans_1_4"/>
    <property type="match status" value="1"/>
</dbReference>
<dbReference type="InterPro" id="IPR001173">
    <property type="entry name" value="Glyco_trans_2-like"/>
</dbReference>
<keyword evidence="2" id="KW-0328">Glycosyltransferase</keyword>
<accession>A0A0M0FA94</accession>
<dbReference type="GO" id="GO:0016758">
    <property type="term" value="F:hexosyltransferase activity"/>
    <property type="evidence" value="ECO:0007669"/>
    <property type="project" value="TreeGrafter"/>
</dbReference>
<evidence type="ECO:0000259" key="4">
    <source>
        <dbReference type="Pfam" id="PF00535"/>
    </source>
</evidence>
<dbReference type="CDD" id="cd03801">
    <property type="entry name" value="GT4_PimA-like"/>
    <property type="match status" value="1"/>
</dbReference>
<dbReference type="PANTHER" id="PTHR45947:SF3">
    <property type="entry name" value="SULFOQUINOVOSYL TRANSFERASE SQD2"/>
    <property type="match status" value="1"/>
</dbReference>
<dbReference type="InterPro" id="IPR050194">
    <property type="entry name" value="Glycosyltransferase_grp1"/>
</dbReference>
<dbReference type="Pfam" id="PF13439">
    <property type="entry name" value="Glyco_transf_4"/>
    <property type="match status" value="1"/>
</dbReference>
<organism evidence="6 7">
    <name type="scientific">Cellulosimicrobium cellulans F16</name>
    <dbReference type="NCBI Taxonomy" id="1350482"/>
    <lineage>
        <taxon>Bacteria</taxon>
        <taxon>Bacillati</taxon>
        <taxon>Actinomycetota</taxon>
        <taxon>Actinomycetes</taxon>
        <taxon>Micrococcales</taxon>
        <taxon>Promicromonosporaceae</taxon>
        <taxon>Cellulosimicrobium</taxon>
    </lineage>
</organism>
<keyword evidence="3" id="KW-0808">Transferase</keyword>
<gene>
    <name evidence="6" type="ORF">M768_08375</name>
</gene>
<dbReference type="Gene3D" id="3.90.550.10">
    <property type="entry name" value="Spore Coat Polysaccharide Biosynthesis Protein SpsA, Chain A"/>
    <property type="match status" value="1"/>
</dbReference>
<dbReference type="PATRIC" id="fig|1350482.3.peg.1677"/>
<evidence type="ECO:0000256" key="2">
    <source>
        <dbReference type="ARBA" id="ARBA00022676"/>
    </source>
</evidence>